<proteinExistence type="inferred from homology"/>
<organism evidence="4 5">
    <name type="scientific">Lachnospira intestinalis</name>
    <dbReference type="NCBI Taxonomy" id="3133158"/>
    <lineage>
        <taxon>Bacteria</taxon>
        <taxon>Bacillati</taxon>
        <taxon>Bacillota</taxon>
        <taxon>Clostridia</taxon>
        <taxon>Lachnospirales</taxon>
        <taxon>Lachnospiraceae</taxon>
        <taxon>Lachnospira</taxon>
    </lineage>
</organism>
<dbReference type="Gene3D" id="1.25.40.10">
    <property type="entry name" value="Tetratricopeptide repeat domain"/>
    <property type="match status" value="1"/>
</dbReference>
<evidence type="ECO:0000313" key="4">
    <source>
        <dbReference type="EMBL" id="MEQ2554416.1"/>
    </source>
</evidence>
<keyword evidence="2" id="KW-0175">Coiled coil</keyword>
<sequence length="681" mass="79366">MKKELKQEIEQNFNNNEIKKVILILQQYKQKCPNDRDLWFYECILALTVGELEKAQKIADKCVHKFPTSYEAYYYQACVYQARKMVVEALRSYHIAYGLNTYTDYANNSVMEDIKMQIENLEDQFEKLSDEYVAENKAANIIKMLSFLNRKDTLWGKDEKIARSTINHSVGKEYWVTDDDLRYIGIYRAPLPQFIGTDNLSLPRTKAEFLKFKKKGNYNYVKGSTDEYLLPVASAEANNIHTFKSEDKEYKVTQLFPQHFNYYRVKNGIQIESMKQAYYGYPIPLEHKQGRRKLVLSFFVDGLAQEVINGDDFEKLMPNTYKFFSKGTICTQAHSCSEWTYPSLATCVSGLDTLHHMMFHDKLDGELPKNSPTLIEYFKGKGYYTSKMDGEWRSIPSYGYARGLDQYVYQHQSMGARAEQEIMDVIEHLETFKETDQYLWMAVGDLHDVADGLDLSDAVQKNLTLEERELDELGVTSVKQNYSAKKTAMYKKTIQYFDMLFGFLYTYIENNYTDDEILISLFADHGQGYLIPTGKPFLSKERTKVAFMFRGANVKQQVTDEIISTADYLPIMCRLADIQYDAASIDGKLPKTFGGLEEREYTITESLHPKDRYYAVANARDYEIYFENSEKTDEEGRFLLGDYKVFGFYKDAENTPITDAELLKRYENIFLERIAEHIIYE</sequence>
<name>A0ABV1H3Z4_9FIRM</name>
<evidence type="ECO:0000256" key="1">
    <source>
        <dbReference type="ARBA" id="ARBA00008779"/>
    </source>
</evidence>
<dbReference type="SUPFAM" id="SSF53649">
    <property type="entry name" value="Alkaline phosphatase-like"/>
    <property type="match status" value="1"/>
</dbReference>
<keyword evidence="5" id="KW-1185">Reference proteome</keyword>
<dbReference type="PANTHER" id="PTHR42693:SF33">
    <property type="entry name" value="ARYLSULFATASE"/>
    <property type="match status" value="1"/>
</dbReference>
<dbReference type="Pfam" id="PF00884">
    <property type="entry name" value="Sulfatase"/>
    <property type="match status" value="1"/>
</dbReference>
<gene>
    <name evidence="4" type="ORF">WMO37_05205</name>
</gene>
<dbReference type="PANTHER" id="PTHR42693">
    <property type="entry name" value="ARYLSULFATASE FAMILY MEMBER"/>
    <property type="match status" value="1"/>
</dbReference>
<reference evidence="4" key="1">
    <citation type="submission" date="2024-03" db="EMBL/GenBank/DDBJ databases">
        <title>Human intestinal bacterial collection.</title>
        <authorList>
            <person name="Pauvert C."/>
            <person name="Hitch T.C.A."/>
            <person name="Clavel T."/>
        </authorList>
    </citation>
    <scope>NUCLEOTIDE SEQUENCE [LARGE SCALE GENOMIC DNA]</scope>
    <source>
        <strain evidence="4">CLA-AA-H89B</strain>
    </source>
</reference>
<evidence type="ECO:0000313" key="5">
    <source>
        <dbReference type="Proteomes" id="UP001546774"/>
    </source>
</evidence>
<dbReference type="SUPFAM" id="SSF48452">
    <property type="entry name" value="TPR-like"/>
    <property type="match status" value="1"/>
</dbReference>
<feature type="domain" description="Sulfatase N-terminal" evidence="3">
    <location>
        <begin position="317"/>
        <end position="578"/>
    </location>
</feature>
<protein>
    <submittedName>
        <fullName evidence="4">Sulfatase-like hydrolase/transferase</fullName>
    </submittedName>
</protein>
<comment type="similarity">
    <text evidence="1">Belongs to the sulfatase family.</text>
</comment>
<evidence type="ECO:0000256" key="2">
    <source>
        <dbReference type="SAM" id="Coils"/>
    </source>
</evidence>
<dbReference type="Gene3D" id="3.40.720.10">
    <property type="entry name" value="Alkaline Phosphatase, subunit A"/>
    <property type="match status" value="1"/>
</dbReference>
<accession>A0ABV1H3Z4</accession>
<dbReference type="EMBL" id="JBBMFS010000003">
    <property type="protein sequence ID" value="MEQ2554416.1"/>
    <property type="molecule type" value="Genomic_DNA"/>
</dbReference>
<dbReference type="InterPro" id="IPR050738">
    <property type="entry name" value="Sulfatase"/>
</dbReference>
<dbReference type="InterPro" id="IPR017850">
    <property type="entry name" value="Alkaline_phosphatase_core_sf"/>
</dbReference>
<evidence type="ECO:0000259" key="3">
    <source>
        <dbReference type="Pfam" id="PF00884"/>
    </source>
</evidence>
<comment type="caution">
    <text evidence="4">The sequence shown here is derived from an EMBL/GenBank/DDBJ whole genome shotgun (WGS) entry which is preliminary data.</text>
</comment>
<dbReference type="InterPro" id="IPR000917">
    <property type="entry name" value="Sulfatase_N"/>
</dbReference>
<feature type="coiled-coil region" evidence="2">
    <location>
        <begin position="111"/>
        <end position="138"/>
    </location>
</feature>
<dbReference type="InterPro" id="IPR011990">
    <property type="entry name" value="TPR-like_helical_dom_sf"/>
</dbReference>
<dbReference type="Proteomes" id="UP001546774">
    <property type="component" value="Unassembled WGS sequence"/>
</dbReference>